<feature type="domain" description="Flagellar M-ring N-terminal" evidence="12">
    <location>
        <begin position="47"/>
        <end position="220"/>
    </location>
</feature>
<comment type="subcellular location">
    <subcellularLocation>
        <location evidence="1 9">Bacterial flagellum basal body</location>
    </subcellularLocation>
    <subcellularLocation>
        <location evidence="2">Cell membrane</location>
        <topology evidence="2">Multi-pass membrane protein</topology>
    </subcellularLocation>
</comment>
<keyword evidence="5 11" id="KW-0812">Transmembrane</keyword>
<evidence type="ECO:0000256" key="7">
    <source>
        <dbReference type="ARBA" id="ARBA00023136"/>
    </source>
</evidence>
<feature type="compositionally biased region" description="Low complexity" evidence="10">
    <location>
        <begin position="324"/>
        <end position="333"/>
    </location>
</feature>
<dbReference type="GO" id="GO:0009431">
    <property type="term" value="C:bacterial-type flagellum basal body, MS ring"/>
    <property type="evidence" value="ECO:0007669"/>
    <property type="project" value="InterPro"/>
</dbReference>
<comment type="similarity">
    <text evidence="3 9">Belongs to the FliF family.</text>
</comment>
<dbReference type="InterPro" id="IPR013556">
    <property type="entry name" value="Flag_M-ring_C"/>
</dbReference>
<evidence type="ECO:0000256" key="11">
    <source>
        <dbReference type="SAM" id="Phobius"/>
    </source>
</evidence>
<dbReference type="RefSeq" id="WP_005490056.1">
    <property type="nucleotide sequence ID" value="NZ_CAUI01000023.1"/>
</dbReference>
<feature type="domain" description="Flagellar M-ring C-terminal" evidence="13">
    <location>
        <begin position="253"/>
        <end position="403"/>
    </location>
</feature>
<dbReference type="InterPro" id="IPR045851">
    <property type="entry name" value="AMP-bd_C_sf"/>
</dbReference>
<dbReference type="InterPro" id="IPR000067">
    <property type="entry name" value="FlgMring_FliF"/>
</dbReference>
<keyword evidence="6 11" id="KW-1133">Transmembrane helix</keyword>
<dbReference type="PRINTS" id="PR01009">
    <property type="entry name" value="FLGMRINGFLIF"/>
</dbReference>
<reference evidence="15" key="1">
    <citation type="journal article" date="2013" name="Genome Announc.">
        <title>Genome Sequence of Halanaerobium saccharolyticum subsp. saccharolyticum Strain DSM 6643T, a Halophilic Hydrogen-Producing Bacterium.</title>
        <authorList>
            <person name="Kivisto A."/>
            <person name="Larjo A."/>
            <person name="Ciranna A."/>
            <person name="Santala V."/>
            <person name="Roos C."/>
            <person name="Karp M."/>
        </authorList>
    </citation>
    <scope>NUCLEOTIDE SEQUENCE [LARGE SCALE GENOMIC DNA]</scope>
    <source>
        <strain evidence="15">DSM 6643</strain>
    </source>
</reference>
<evidence type="ECO:0000259" key="12">
    <source>
        <dbReference type="Pfam" id="PF01514"/>
    </source>
</evidence>
<evidence type="ECO:0000256" key="1">
    <source>
        <dbReference type="ARBA" id="ARBA00004117"/>
    </source>
</evidence>
<dbReference type="OrthoDB" id="9807026at2"/>
<dbReference type="Proteomes" id="UP000012063">
    <property type="component" value="Unassembled WGS sequence"/>
</dbReference>
<dbReference type="EMBL" id="CAUI01000023">
    <property type="protein sequence ID" value="CCU80790.1"/>
    <property type="molecule type" value="Genomic_DNA"/>
</dbReference>
<sequence length="513" mass="57062">MAEMFAKYKEELSTLWKKLNKKIQLLIIVLTVLMSLAFAYLIFSGSSVNYQPLYADLSTSDSAAIVARLDENNVDYKLGGQGNTILVPESEIYKLRLDLAAAGLPDQGIVGFEIFDESDFGTTEFERKVNYYRALGGELGRSIQSISGISYSRVQITPPQESLFLSEEESATASVLVELEPGFRMNQNQIEAIRNLVSSGVQNLPLADVTIVDTNGNLLSNNNSDLNQGVDPQNFVLQKEFEASLKNDLSSLLSRVLGPNNFAVEIYANLNFDQRQAESKTYSPVVDENGIVRSEEISSESQEGSQGAGGAPGTDANIPQYQAEGNNESSSYENENRITNYEINERIEQHIYAPGKVERLSVSVMVDQSTDEETINQIRSAVAAAIGYDQERGDLLNVTAVNFDNSLQEEAEAARENLAAAERRRMYIYAALIVFVLIVSAALIIYLYRRKKSQFATGGNIDLSVEDDEEEMALFEPNQEQKKDAHMKRELEQMIHSDPENAAKLIRSWLMDE</sequence>
<feature type="transmembrane region" description="Helical" evidence="11">
    <location>
        <begin position="426"/>
        <end position="448"/>
    </location>
</feature>
<feature type="transmembrane region" description="Helical" evidence="11">
    <location>
        <begin position="23"/>
        <end position="43"/>
    </location>
</feature>
<dbReference type="AlphaFoldDB" id="M5EH43"/>
<comment type="caution">
    <text evidence="14">The sequence shown here is derived from an EMBL/GenBank/DDBJ whole genome shotgun (WGS) entry which is preliminary data.</text>
</comment>
<dbReference type="FunCoup" id="M5EH43">
    <property type="interactions" value="89"/>
</dbReference>
<evidence type="ECO:0000259" key="13">
    <source>
        <dbReference type="Pfam" id="PF08345"/>
    </source>
</evidence>
<keyword evidence="4" id="KW-1003">Cell membrane</keyword>
<keyword evidence="14" id="KW-0282">Flagellum</keyword>
<keyword evidence="15" id="KW-1185">Reference proteome</keyword>
<dbReference type="Pfam" id="PF08345">
    <property type="entry name" value="YscJ_FliF_C"/>
    <property type="match status" value="1"/>
</dbReference>
<evidence type="ECO:0000256" key="8">
    <source>
        <dbReference type="ARBA" id="ARBA00023143"/>
    </source>
</evidence>
<protein>
    <recommendedName>
        <fullName evidence="9">Flagellar M-ring protein</fullName>
    </recommendedName>
</protein>
<evidence type="ECO:0000313" key="14">
    <source>
        <dbReference type="EMBL" id="CCU80790.1"/>
    </source>
</evidence>
<gene>
    <name evidence="14" type="ORF">HSACCH_02315</name>
</gene>
<feature type="region of interest" description="Disordered" evidence="10">
    <location>
        <begin position="295"/>
        <end position="333"/>
    </location>
</feature>
<dbReference type="STRING" id="1293054.HSACCH_02315"/>
<proteinExistence type="inferred from homology"/>
<comment type="function">
    <text evidence="9">The M ring may be actively involved in energy transduction.</text>
</comment>
<dbReference type="NCBIfam" id="TIGR00206">
    <property type="entry name" value="fliF"/>
    <property type="match status" value="1"/>
</dbReference>
<dbReference type="Gene3D" id="3.30.300.30">
    <property type="match status" value="1"/>
</dbReference>
<evidence type="ECO:0000313" key="15">
    <source>
        <dbReference type="Proteomes" id="UP000012063"/>
    </source>
</evidence>
<keyword evidence="7 11" id="KW-0472">Membrane</keyword>
<keyword evidence="8 9" id="KW-0975">Bacterial flagellum</keyword>
<dbReference type="GO" id="GO:0005886">
    <property type="term" value="C:plasma membrane"/>
    <property type="evidence" value="ECO:0007669"/>
    <property type="project" value="UniProtKB-SubCell"/>
</dbReference>
<dbReference type="GO" id="GO:0003774">
    <property type="term" value="F:cytoskeletal motor activity"/>
    <property type="evidence" value="ECO:0007669"/>
    <property type="project" value="InterPro"/>
</dbReference>
<accession>M5EH43</accession>
<organism evidence="14 15">
    <name type="scientific">Halanaerobium saccharolyticum subsp. saccharolyticum DSM 6643</name>
    <dbReference type="NCBI Taxonomy" id="1293054"/>
    <lineage>
        <taxon>Bacteria</taxon>
        <taxon>Bacillati</taxon>
        <taxon>Bacillota</taxon>
        <taxon>Clostridia</taxon>
        <taxon>Halanaerobiales</taxon>
        <taxon>Halanaerobiaceae</taxon>
        <taxon>Halanaerobium</taxon>
    </lineage>
</organism>
<dbReference type="InterPro" id="IPR043427">
    <property type="entry name" value="YscJ/FliF"/>
</dbReference>
<keyword evidence="14" id="KW-0969">Cilium</keyword>
<evidence type="ECO:0000256" key="2">
    <source>
        <dbReference type="ARBA" id="ARBA00004651"/>
    </source>
</evidence>
<dbReference type="PANTHER" id="PTHR30046">
    <property type="entry name" value="FLAGELLAR M-RING PROTEIN"/>
    <property type="match status" value="1"/>
</dbReference>
<dbReference type="Pfam" id="PF01514">
    <property type="entry name" value="YscJ_FliF"/>
    <property type="match status" value="1"/>
</dbReference>
<evidence type="ECO:0000256" key="4">
    <source>
        <dbReference type="ARBA" id="ARBA00022475"/>
    </source>
</evidence>
<evidence type="ECO:0000256" key="9">
    <source>
        <dbReference type="PIRNR" id="PIRNR004862"/>
    </source>
</evidence>
<keyword evidence="14" id="KW-0966">Cell projection</keyword>
<dbReference type="InterPro" id="IPR006182">
    <property type="entry name" value="FliF_N_dom"/>
</dbReference>
<dbReference type="InParanoid" id="M5EH43"/>
<evidence type="ECO:0000256" key="6">
    <source>
        <dbReference type="ARBA" id="ARBA00022989"/>
    </source>
</evidence>
<dbReference type="PIRSF" id="PIRSF004862">
    <property type="entry name" value="FliF"/>
    <property type="match status" value="1"/>
</dbReference>
<evidence type="ECO:0000256" key="10">
    <source>
        <dbReference type="SAM" id="MobiDB-lite"/>
    </source>
</evidence>
<name>M5EH43_9FIRM</name>
<evidence type="ECO:0000256" key="5">
    <source>
        <dbReference type="ARBA" id="ARBA00022692"/>
    </source>
</evidence>
<dbReference type="GO" id="GO:0071973">
    <property type="term" value="P:bacterial-type flagellum-dependent cell motility"/>
    <property type="evidence" value="ECO:0007669"/>
    <property type="project" value="InterPro"/>
</dbReference>
<dbReference type="PANTHER" id="PTHR30046:SF0">
    <property type="entry name" value="FLAGELLAR M-RING PROTEIN"/>
    <property type="match status" value="1"/>
</dbReference>
<evidence type="ECO:0000256" key="3">
    <source>
        <dbReference type="ARBA" id="ARBA00007971"/>
    </source>
</evidence>
<dbReference type="eggNOG" id="COG1766">
    <property type="taxonomic scope" value="Bacteria"/>
</dbReference>